<evidence type="ECO:0000313" key="9">
    <source>
        <dbReference type="Proteomes" id="UP001447516"/>
    </source>
</evidence>
<keyword evidence="2 6" id="KW-0479">Metal-binding</keyword>
<evidence type="ECO:0000256" key="1">
    <source>
        <dbReference type="ARBA" id="ARBA00022694"/>
    </source>
</evidence>
<evidence type="ECO:0000256" key="2">
    <source>
        <dbReference type="ARBA" id="ARBA00022723"/>
    </source>
</evidence>
<feature type="domain" description="CMP/dCMP-type deaminase" evidence="7">
    <location>
        <begin position="8"/>
        <end position="127"/>
    </location>
</feature>
<evidence type="ECO:0000256" key="6">
    <source>
        <dbReference type="HAMAP-Rule" id="MF_00972"/>
    </source>
</evidence>
<dbReference type="CDD" id="cd01285">
    <property type="entry name" value="nucleoside_deaminase"/>
    <property type="match status" value="1"/>
</dbReference>
<keyword evidence="1 6" id="KW-0819">tRNA processing</keyword>
<comment type="cofactor">
    <cofactor evidence="6">
        <name>Zn(2+)</name>
        <dbReference type="ChEBI" id="CHEBI:29105"/>
    </cofactor>
    <text evidence="6">Binds 1 zinc ion per subunit.</text>
</comment>
<feature type="binding site" evidence="6">
    <location>
        <position position="97"/>
    </location>
    <ligand>
        <name>Zn(2+)</name>
        <dbReference type="ChEBI" id="CHEBI:29105"/>
        <note>catalytic</note>
    </ligand>
</feature>
<dbReference type="Gene3D" id="3.40.140.10">
    <property type="entry name" value="Cytidine Deaminase, domain 2"/>
    <property type="match status" value="1"/>
</dbReference>
<evidence type="ECO:0000256" key="5">
    <source>
        <dbReference type="ARBA" id="ARBA00048045"/>
    </source>
</evidence>
<evidence type="ECO:0000313" key="8">
    <source>
        <dbReference type="EMBL" id="MEN3533798.1"/>
    </source>
</evidence>
<dbReference type="PANTHER" id="PTHR11079:SF202">
    <property type="entry name" value="TRNA-SPECIFIC ADENOSINE DEAMINASE"/>
    <property type="match status" value="1"/>
</dbReference>
<accession>A0ABV0AEL8</accession>
<comment type="catalytic activity">
    <reaction evidence="5 6">
        <text>adenosine(34) in tRNA + H2O + H(+) = inosine(34) in tRNA + NH4(+)</text>
        <dbReference type="Rhea" id="RHEA:43168"/>
        <dbReference type="Rhea" id="RHEA-COMP:10373"/>
        <dbReference type="Rhea" id="RHEA-COMP:10374"/>
        <dbReference type="ChEBI" id="CHEBI:15377"/>
        <dbReference type="ChEBI" id="CHEBI:15378"/>
        <dbReference type="ChEBI" id="CHEBI:28938"/>
        <dbReference type="ChEBI" id="CHEBI:74411"/>
        <dbReference type="ChEBI" id="CHEBI:82852"/>
        <dbReference type="EC" id="3.5.4.33"/>
    </reaction>
</comment>
<dbReference type="EMBL" id="JBDJAW010000001">
    <property type="protein sequence ID" value="MEN3533798.1"/>
    <property type="molecule type" value="Genomic_DNA"/>
</dbReference>
<dbReference type="RefSeq" id="WP_346223684.1">
    <property type="nucleotide sequence ID" value="NZ_JBDJAW010000001.1"/>
</dbReference>
<comment type="function">
    <text evidence="6">Catalyzes the deamination of adenosine to inosine at the wobble position 34 of tRNA(Arg2).</text>
</comment>
<dbReference type="EC" id="3.5.4.33" evidence="6"/>
<feature type="binding site" evidence="6">
    <location>
        <position position="100"/>
    </location>
    <ligand>
        <name>Zn(2+)</name>
        <dbReference type="ChEBI" id="CHEBI:29105"/>
        <note>catalytic</note>
    </ligand>
</feature>
<keyword evidence="9" id="KW-1185">Reference proteome</keyword>
<feature type="active site" description="Proton donor" evidence="6">
    <location>
        <position position="69"/>
    </location>
</feature>
<name>A0ABV0AEL8_9ACTN</name>
<dbReference type="SUPFAM" id="SSF53927">
    <property type="entry name" value="Cytidine deaminase-like"/>
    <property type="match status" value="1"/>
</dbReference>
<evidence type="ECO:0000256" key="3">
    <source>
        <dbReference type="ARBA" id="ARBA00022801"/>
    </source>
</evidence>
<proteinExistence type="inferred from homology"/>
<feature type="binding site" evidence="6">
    <location>
        <position position="67"/>
    </location>
    <ligand>
        <name>Zn(2+)</name>
        <dbReference type="ChEBI" id="CHEBI:29105"/>
        <note>catalytic</note>
    </ligand>
</feature>
<keyword evidence="4 6" id="KW-0862">Zinc</keyword>
<dbReference type="NCBIfam" id="NF008113">
    <property type="entry name" value="PRK10860.1"/>
    <property type="match status" value="1"/>
</dbReference>
<sequence length="164" mass="16815">MTGSPRPEAYEAAMRLALAEAVRAGGRGEVPVGAVVLGPPRPGSAAPQEVLAAAGNDREASADPTAHAEVLALRAAAAATGDWRLTGCTLVVTLEPCTMCAGAAVLARVDRVVYGAVDEKAGAAGSLWDVLRDRRLNHRPEVVMGVLAAECAAVLTDFFSGRRA</sequence>
<dbReference type="InterPro" id="IPR002125">
    <property type="entry name" value="CMP_dCMP_dom"/>
</dbReference>
<evidence type="ECO:0000259" key="7">
    <source>
        <dbReference type="PROSITE" id="PS51747"/>
    </source>
</evidence>
<dbReference type="HAMAP" id="MF_00972">
    <property type="entry name" value="tRNA_aden_deaminase"/>
    <property type="match status" value="1"/>
</dbReference>
<dbReference type="PANTHER" id="PTHR11079">
    <property type="entry name" value="CYTOSINE DEAMINASE FAMILY MEMBER"/>
    <property type="match status" value="1"/>
</dbReference>
<dbReference type="Proteomes" id="UP001447516">
    <property type="component" value="Unassembled WGS sequence"/>
</dbReference>
<dbReference type="InterPro" id="IPR016193">
    <property type="entry name" value="Cytidine_deaminase-like"/>
</dbReference>
<comment type="caution">
    <text evidence="8">The sequence shown here is derived from an EMBL/GenBank/DDBJ whole genome shotgun (WGS) entry which is preliminary data.</text>
</comment>
<comment type="subunit">
    <text evidence="6">Homodimer.</text>
</comment>
<dbReference type="InterPro" id="IPR028883">
    <property type="entry name" value="tRNA_aden_deaminase"/>
</dbReference>
<organism evidence="8 9">
    <name type="scientific">Microbispora maris</name>
    <dbReference type="NCBI Taxonomy" id="3144104"/>
    <lineage>
        <taxon>Bacteria</taxon>
        <taxon>Bacillati</taxon>
        <taxon>Actinomycetota</taxon>
        <taxon>Actinomycetes</taxon>
        <taxon>Streptosporangiales</taxon>
        <taxon>Streptosporangiaceae</taxon>
        <taxon>Microbispora</taxon>
    </lineage>
</organism>
<dbReference type="GO" id="GO:0052717">
    <property type="term" value="F:tRNA-specific adenosine-34 deaminase activity"/>
    <property type="evidence" value="ECO:0007669"/>
    <property type="project" value="UniProtKB-EC"/>
</dbReference>
<reference evidence="8 9" key="1">
    <citation type="submission" date="2024-05" db="EMBL/GenBank/DDBJ databases">
        <title>Microbispora sp.ZYX-F-249.</title>
        <authorList>
            <person name="Xie H."/>
        </authorList>
    </citation>
    <scope>NUCLEOTIDE SEQUENCE [LARGE SCALE GENOMIC DNA]</scope>
    <source>
        <strain evidence="8 9">ZYX-F-249</strain>
    </source>
</reference>
<evidence type="ECO:0000256" key="4">
    <source>
        <dbReference type="ARBA" id="ARBA00022833"/>
    </source>
</evidence>
<gene>
    <name evidence="6 8" type="primary">tadA</name>
    <name evidence="8" type="ORF">AAH991_01685</name>
</gene>
<protein>
    <recommendedName>
        <fullName evidence="6">tRNA-specific adenosine deaminase</fullName>
        <ecNumber evidence="6">3.5.4.33</ecNumber>
    </recommendedName>
</protein>
<comment type="similarity">
    <text evidence="6">Belongs to the cytidine and deoxycytidylate deaminase family.</text>
</comment>
<dbReference type="Pfam" id="PF00383">
    <property type="entry name" value="dCMP_cyt_deam_1"/>
    <property type="match status" value="1"/>
</dbReference>
<keyword evidence="3 6" id="KW-0378">Hydrolase</keyword>
<dbReference type="PROSITE" id="PS51747">
    <property type="entry name" value="CYT_DCMP_DEAMINASES_2"/>
    <property type="match status" value="1"/>
</dbReference>